<dbReference type="Proteomes" id="UP000252770">
    <property type="component" value="Unassembled WGS sequence"/>
</dbReference>
<sequence length="305" mass="31126">MLTAAQRVALLLVVLGVAPYTTLKVLWLAGSTVGLRSDSGVAELHSTRFVVGNVVTIALELAAVGLAVALTRPWGRRVPAGVVVLLAAGATGLLAPILLGLTVGSALQLAVTGSLRTDGMDNLSPWVFALVYGGFALLGLGLAVLGWQYVLARWAGVLSEAPRRPATWVTVVGGLGLLLFAAASVGWGVLGPGDSGPRGMEAISQRTVLVLSGLLALAGWVAPLLGRAAALRAHLAWILTWLGCTTAALQSVTHVLLAHQGAPTPQVVAISAVALPGSCLHGLAVLRQRVAEMASDNGSPVRARA</sequence>
<evidence type="ECO:0000313" key="3">
    <source>
        <dbReference type="Proteomes" id="UP000252770"/>
    </source>
</evidence>
<dbReference type="RefSeq" id="WP_114125971.1">
    <property type="nucleotide sequence ID" value="NZ_QOUI01000003.1"/>
</dbReference>
<dbReference type="EMBL" id="QOUI01000003">
    <property type="protein sequence ID" value="RCK70428.1"/>
    <property type="molecule type" value="Genomic_DNA"/>
</dbReference>
<keyword evidence="1" id="KW-1133">Transmembrane helix</keyword>
<name>A0A367YX72_9ACTN</name>
<keyword evidence="1" id="KW-0812">Transmembrane</keyword>
<feature type="transmembrane region" description="Helical" evidence="1">
    <location>
        <begin position="268"/>
        <end position="286"/>
    </location>
</feature>
<feature type="transmembrane region" description="Helical" evidence="1">
    <location>
        <begin position="7"/>
        <end position="29"/>
    </location>
</feature>
<evidence type="ECO:0000313" key="2">
    <source>
        <dbReference type="EMBL" id="RCK70428.1"/>
    </source>
</evidence>
<proteinExistence type="predicted"/>
<reference evidence="2 3" key="1">
    <citation type="submission" date="2018-07" db="EMBL/GenBank/DDBJ databases">
        <title>Desertimonas flava gen. nov. sp. nov.</title>
        <authorList>
            <person name="Liu S."/>
        </authorList>
    </citation>
    <scope>NUCLEOTIDE SEQUENCE [LARGE SCALE GENOMIC DNA]</scope>
    <source>
        <strain evidence="2 3">16Sb5-5</strain>
    </source>
</reference>
<protein>
    <submittedName>
        <fullName evidence="2">Uncharacterized protein</fullName>
    </submittedName>
</protein>
<feature type="transmembrane region" description="Helical" evidence="1">
    <location>
        <begin position="168"/>
        <end position="190"/>
    </location>
</feature>
<feature type="transmembrane region" description="Helical" evidence="1">
    <location>
        <begin position="202"/>
        <end position="223"/>
    </location>
</feature>
<feature type="transmembrane region" description="Helical" evidence="1">
    <location>
        <begin position="126"/>
        <end position="147"/>
    </location>
</feature>
<evidence type="ECO:0000256" key="1">
    <source>
        <dbReference type="SAM" id="Phobius"/>
    </source>
</evidence>
<organism evidence="2 3">
    <name type="scientific">Desertihabitans brevis</name>
    <dbReference type="NCBI Taxonomy" id="2268447"/>
    <lineage>
        <taxon>Bacteria</taxon>
        <taxon>Bacillati</taxon>
        <taxon>Actinomycetota</taxon>
        <taxon>Actinomycetes</taxon>
        <taxon>Propionibacteriales</taxon>
        <taxon>Propionibacteriaceae</taxon>
        <taxon>Desertihabitans</taxon>
    </lineage>
</organism>
<feature type="transmembrane region" description="Helical" evidence="1">
    <location>
        <begin position="235"/>
        <end position="256"/>
    </location>
</feature>
<dbReference type="AlphaFoldDB" id="A0A367YX72"/>
<accession>A0A367YX72</accession>
<keyword evidence="3" id="KW-1185">Reference proteome</keyword>
<feature type="transmembrane region" description="Helical" evidence="1">
    <location>
        <begin position="49"/>
        <end position="70"/>
    </location>
</feature>
<comment type="caution">
    <text evidence="2">The sequence shown here is derived from an EMBL/GenBank/DDBJ whole genome shotgun (WGS) entry which is preliminary data.</text>
</comment>
<gene>
    <name evidence="2" type="ORF">DT076_07230</name>
</gene>
<feature type="transmembrane region" description="Helical" evidence="1">
    <location>
        <begin position="82"/>
        <end position="106"/>
    </location>
</feature>
<keyword evidence="1" id="KW-0472">Membrane</keyword>